<comment type="subunit">
    <text evidence="1">Component of the RNA polymerase III (Pol III) complex consisting of 17 subunits.</text>
</comment>
<dbReference type="InterPro" id="IPR039748">
    <property type="entry name" value="RPC3"/>
</dbReference>
<proteinExistence type="inferred from homology"/>
<organism evidence="4 5">
    <name type="scientific">Forsythia ovata</name>
    <dbReference type="NCBI Taxonomy" id="205694"/>
    <lineage>
        <taxon>Eukaryota</taxon>
        <taxon>Viridiplantae</taxon>
        <taxon>Streptophyta</taxon>
        <taxon>Embryophyta</taxon>
        <taxon>Tracheophyta</taxon>
        <taxon>Spermatophyta</taxon>
        <taxon>Magnoliopsida</taxon>
        <taxon>eudicotyledons</taxon>
        <taxon>Gunneridae</taxon>
        <taxon>Pentapetalae</taxon>
        <taxon>asterids</taxon>
        <taxon>lamiids</taxon>
        <taxon>Lamiales</taxon>
        <taxon>Oleaceae</taxon>
        <taxon>Forsythieae</taxon>
        <taxon>Forsythia</taxon>
    </lineage>
</organism>
<comment type="similarity">
    <text evidence="1">Belongs to the eukaryotic RPC3/POLR3C RNA polymerase subunit family.</text>
</comment>
<accession>A0ABD1SRL6</accession>
<dbReference type="EMBL" id="JBFOLJ010000010">
    <property type="protein sequence ID" value="KAL2503352.1"/>
    <property type="molecule type" value="Genomic_DNA"/>
</dbReference>
<comment type="caution">
    <text evidence="4">The sequence shown here is derived from an EMBL/GenBank/DDBJ whole genome shotgun (WGS) entry which is preliminary data.</text>
</comment>
<sequence>MKWKQDFSDAELSSSNKKKEILWRVNFEEFVRQLRHKACIEYVGIQLSDRAGIVLSAILELTRSSETRLKTDKSGNNFLISMKLLDSRSFEHAISQSASEPDVTVYSLPTPTTMSRSPAHSGQEKSCPQPRWSAQSDANSPND</sequence>
<evidence type="ECO:0000259" key="3">
    <source>
        <dbReference type="Pfam" id="PF05645"/>
    </source>
</evidence>
<protein>
    <recommendedName>
        <fullName evidence="1">DNA-directed RNA polymerase III subunit RPC3</fullName>
        <shortName evidence="1">RNA polymerase III subunit C3</shortName>
    </recommendedName>
</protein>
<dbReference type="PANTHER" id="PTHR12949">
    <property type="entry name" value="RNA POLYMERASE III DNA DIRECTED -RELATED"/>
    <property type="match status" value="1"/>
</dbReference>
<reference evidence="5" key="1">
    <citation type="submission" date="2024-07" db="EMBL/GenBank/DDBJ databases">
        <title>Two chromosome-level genome assemblies of Korean endemic species Abeliophyllum distichum and Forsythia ovata (Oleaceae).</title>
        <authorList>
            <person name="Jang H."/>
        </authorList>
    </citation>
    <scope>NUCLEOTIDE SEQUENCE [LARGE SCALE GENOMIC DNA]</scope>
</reference>
<keyword evidence="1 4" id="KW-0240">DNA-directed RNA polymerase</keyword>
<comment type="subcellular location">
    <subcellularLocation>
        <location evidence="1">Nucleus</location>
    </subcellularLocation>
</comment>
<gene>
    <name evidence="4" type="ORF">Fot_37200</name>
</gene>
<feature type="region of interest" description="Disordered" evidence="2">
    <location>
        <begin position="95"/>
        <end position="143"/>
    </location>
</feature>
<name>A0ABD1SRL6_9LAMI</name>
<dbReference type="InterPro" id="IPR008806">
    <property type="entry name" value="RNA_pol_III_Rpc82_C"/>
</dbReference>
<dbReference type="GO" id="GO:0003697">
    <property type="term" value="F:single-stranded DNA binding"/>
    <property type="evidence" value="ECO:0007669"/>
    <property type="project" value="UniProtKB-UniRule"/>
</dbReference>
<evidence type="ECO:0000256" key="2">
    <source>
        <dbReference type="SAM" id="MobiDB-lite"/>
    </source>
</evidence>
<dbReference type="PANTHER" id="PTHR12949:SF0">
    <property type="entry name" value="DNA-DIRECTED RNA POLYMERASE III SUBUNIT RPC3"/>
    <property type="match status" value="1"/>
</dbReference>
<dbReference type="GO" id="GO:0005666">
    <property type="term" value="C:RNA polymerase III complex"/>
    <property type="evidence" value="ECO:0007669"/>
    <property type="project" value="UniProtKB-UniRule"/>
</dbReference>
<evidence type="ECO:0000313" key="5">
    <source>
        <dbReference type="Proteomes" id="UP001604277"/>
    </source>
</evidence>
<dbReference type="Proteomes" id="UP001604277">
    <property type="component" value="Unassembled WGS sequence"/>
</dbReference>
<dbReference type="AlphaFoldDB" id="A0ABD1SRL6"/>
<feature type="compositionally biased region" description="Polar residues" evidence="2">
    <location>
        <begin position="107"/>
        <end position="143"/>
    </location>
</feature>
<dbReference type="Pfam" id="PF05645">
    <property type="entry name" value="RNA_pol_Rpc82"/>
    <property type="match status" value="1"/>
</dbReference>
<feature type="domain" description="RNA polymerase III Rpc82 C -terminal" evidence="3">
    <location>
        <begin position="14"/>
        <end position="81"/>
    </location>
</feature>
<keyword evidence="1" id="KW-0804">Transcription</keyword>
<keyword evidence="1" id="KW-0539">Nucleus</keyword>
<evidence type="ECO:0000256" key="1">
    <source>
        <dbReference type="RuleBase" id="RU367076"/>
    </source>
</evidence>
<comment type="function">
    <text evidence="1">DNA-dependent RNA polymerase catalyzes the transcription of DNA into RNA using the four ribonucleoside triphosphates as substrates. Specific core component of RNA polymerase III which synthesizes small RNAs, such as 5S rRNA and tRNAs.</text>
</comment>
<evidence type="ECO:0000313" key="4">
    <source>
        <dbReference type="EMBL" id="KAL2503352.1"/>
    </source>
</evidence>
<keyword evidence="5" id="KW-1185">Reference proteome</keyword>